<organism evidence="1 2">
    <name type="scientific">Intrasporangium calvum</name>
    <dbReference type="NCBI Taxonomy" id="53358"/>
    <lineage>
        <taxon>Bacteria</taxon>
        <taxon>Bacillati</taxon>
        <taxon>Actinomycetota</taxon>
        <taxon>Actinomycetes</taxon>
        <taxon>Micrococcales</taxon>
        <taxon>Intrasporangiaceae</taxon>
        <taxon>Intrasporangium</taxon>
    </lineage>
</organism>
<dbReference type="Proteomes" id="UP001150259">
    <property type="component" value="Unassembled WGS sequence"/>
</dbReference>
<accession>A0ABT5GEX8</accession>
<evidence type="ECO:0000313" key="2">
    <source>
        <dbReference type="Proteomes" id="UP001150259"/>
    </source>
</evidence>
<reference evidence="1 2" key="1">
    <citation type="submission" date="2022-11" db="EMBL/GenBank/DDBJ databases">
        <title>Anaerobic phenanthrene biodegradation by a DNRA strain PheN6.</title>
        <authorList>
            <person name="Zhang Z."/>
        </authorList>
    </citation>
    <scope>NUCLEOTIDE SEQUENCE [LARGE SCALE GENOMIC DNA]</scope>
    <source>
        <strain evidence="1 2">PheN6</strain>
    </source>
</reference>
<gene>
    <name evidence="1" type="ORF">OO014_06020</name>
</gene>
<name>A0ABT5GEX8_9MICO</name>
<dbReference type="EMBL" id="JAPFQL010000018">
    <property type="protein sequence ID" value="MDC5696808.1"/>
    <property type="molecule type" value="Genomic_DNA"/>
</dbReference>
<dbReference type="RefSeq" id="WP_272461382.1">
    <property type="nucleotide sequence ID" value="NZ_JAPFQL010000018.1"/>
</dbReference>
<keyword evidence="2" id="KW-1185">Reference proteome</keyword>
<evidence type="ECO:0000313" key="1">
    <source>
        <dbReference type="EMBL" id="MDC5696808.1"/>
    </source>
</evidence>
<sequence length="185" mass="19919">MRWEQLFDDLEAAWTAESGAQHEAEVADRTRRERAQVSLHARLLANVGRATISVRLAGGTPGASLMGTVTDVGPDWLLLAEAQRGSVLAPLGAVRDLVGLAPGAQEPTLVAKRFTFGAALRGLSRGRVPVELMDLDGRVLTGTIDAVGSDHLDLAEHALDEPRRSKHVLRRHVLPLAALSCLRHH</sequence>
<comment type="caution">
    <text evidence="1">The sequence shown here is derived from an EMBL/GenBank/DDBJ whole genome shotgun (WGS) entry which is preliminary data.</text>
</comment>
<protein>
    <submittedName>
        <fullName evidence="1">Uncharacterized protein</fullName>
    </submittedName>
</protein>
<proteinExistence type="predicted"/>